<dbReference type="PANTHER" id="PTHR41771">
    <property type="entry name" value="MEMBRANE PROTEIN-RELATED"/>
    <property type="match status" value="1"/>
</dbReference>
<evidence type="ECO:0000313" key="4">
    <source>
        <dbReference type="Proteomes" id="UP000034881"/>
    </source>
</evidence>
<gene>
    <name evidence="3" type="ORF">UT77_C0002G0119</name>
</gene>
<dbReference type="PANTHER" id="PTHR41771:SF1">
    <property type="entry name" value="MEMBRANE PROTEIN"/>
    <property type="match status" value="1"/>
</dbReference>
<dbReference type="Proteomes" id="UP000034881">
    <property type="component" value="Unassembled WGS sequence"/>
</dbReference>
<accession>A0A0G0QYD9</accession>
<evidence type="ECO:0000256" key="1">
    <source>
        <dbReference type="SAM" id="Phobius"/>
    </source>
</evidence>
<dbReference type="Pfam" id="PF07907">
    <property type="entry name" value="YibE_F"/>
    <property type="match status" value="1"/>
</dbReference>
<reference evidence="3 4" key="1">
    <citation type="journal article" date="2015" name="Nature">
        <title>rRNA introns, odd ribosomes, and small enigmatic genomes across a large radiation of phyla.</title>
        <authorList>
            <person name="Brown C.T."/>
            <person name="Hug L.A."/>
            <person name="Thomas B.C."/>
            <person name="Sharon I."/>
            <person name="Castelle C.J."/>
            <person name="Singh A."/>
            <person name="Wilkins M.J."/>
            <person name="Williams K.H."/>
            <person name="Banfield J.F."/>
        </authorList>
    </citation>
    <scope>NUCLEOTIDE SEQUENCE [LARGE SCALE GENOMIC DNA]</scope>
</reference>
<feature type="chain" id="PRO_5002534213" description="YibE/F family protein" evidence="2">
    <location>
        <begin position="24"/>
        <end position="377"/>
    </location>
</feature>
<feature type="transmembrane region" description="Helical" evidence="1">
    <location>
        <begin position="341"/>
        <end position="366"/>
    </location>
</feature>
<feature type="transmembrane region" description="Helical" evidence="1">
    <location>
        <begin position="120"/>
        <end position="137"/>
    </location>
</feature>
<feature type="transmembrane region" description="Helical" evidence="1">
    <location>
        <begin position="195"/>
        <end position="219"/>
    </location>
</feature>
<dbReference type="AlphaFoldDB" id="A0A0G0QYD9"/>
<protein>
    <recommendedName>
        <fullName evidence="5">YibE/F family protein</fullName>
    </recommendedName>
</protein>
<comment type="caution">
    <text evidence="3">The sequence shown here is derived from an EMBL/GenBank/DDBJ whole genome shotgun (WGS) entry which is preliminary data.</text>
</comment>
<feature type="transmembrane region" description="Helical" evidence="1">
    <location>
        <begin position="144"/>
        <end position="163"/>
    </location>
</feature>
<evidence type="ECO:0008006" key="5">
    <source>
        <dbReference type="Google" id="ProtNLM"/>
    </source>
</evidence>
<keyword evidence="1" id="KW-0472">Membrane</keyword>
<dbReference type="InterPro" id="IPR012507">
    <property type="entry name" value="YibE_F"/>
</dbReference>
<feature type="transmembrane region" description="Helical" evidence="1">
    <location>
        <begin position="297"/>
        <end position="321"/>
    </location>
</feature>
<keyword evidence="2" id="KW-0732">Signal</keyword>
<name>A0A0G0QYD9_9BACT</name>
<evidence type="ECO:0000256" key="2">
    <source>
        <dbReference type="SAM" id="SignalP"/>
    </source>
</evidence>
<feature type="transmembrane region" description="Helical" evidence="1">
    <location>
        <begin position="169"/>
        <end position="188"/>
    </location>
</feature>
<feature type="transmembrane region" description="Helical" evidence="1">
    <location>
        <begin position="239"/>
        <end position="259"/>
    </location>
</feature>
<feature type="signal peptide" evidence="2">
    <location>
        <begin position="1"/>
        <end position="23"/>
    </location>
</feature>
<keyword evidence="1" id="KW-1133">Transmembrane helix</keyword>
<proteinExistence type="predicted"/>
<sequence>MQKILTLTLFILFLLVLPHRVNAQELQEPPKQEFFKAEVISIDNEGEKEEFGFKSIFQDIKVQFLDGAEPGKIISMTNGGMVNITVSQKVAKGDTVILSKITNSGPEEKYFIADKYRLDTLPFLLIAFCILIILIAGKKGIGSLLGLIISLLVIFIWIVPNILHGRDPLFISITGSLVILFVTTYLAHGVSKQTTVALICTFFSLMVTAFLSIFMVNLTRLSGLGSEDAYSLQLGPATAGINLQGLLLGGIIIGTLGALNDITTTQSATIFEMAKDDARIKFSKLIKKGFLIGREHIVSLVNTLVLAYAGASLVVLIFFILNPAKHPYWVILNSETIFDEIVRTISGSVGLILAVPLVTVLAAWYVTRKSYLSSDKP</sequence>
<keyword evidence="1" id="KW-0812">Transmembrane</keyword>
<dbReference type="EMBL" id="LBYB01000002">
    <property type="protein sequence ID" value="KKR42466.1"/>
    <property type="molecule type" value="Genomic_DNA"/>
</dbReference>
<evidence type="ECO:0000313" key="3">
    <source>
        <dbReference type="EMBL" id="KKR42466.1"/>
    </source>
</evidence>
<organism evidence="3 4">
    <name type="scientific">Candidatus Daviesbacteria bacterium GW2011_GWC2_40_12</name>
    <dbReference type="NCBI Taxonomy" id="1618431"/>
    <lineage>
        <taxon>Bacteria</taxon>
        <taxon>Candidatus Daviesiibacteriota</taxon>
    </lineage>
</organism>